<comment type="caution">
    <text evidence="2">The sequence shown here is derived from an EMBL/GenBank/DDBJ whole genome shotgun (WGS) entry which is preliminary data.</text>
</comment>
<evidence type="ECO:0000259" key="1">
    <source>
        <dbReference type="Pfam" id="PF01037"/>
    </source>
</evidence>
<keyword evidence="3" id="KW-1185">Reference proteome</keyword>
<dbReference type="SUPFAM" id="SSF54909">
    <property type="entry name" value="Dimeric alpha+beta barrel"/>
    <property type="match status" value="1"/>
</dbReference>
<accession>A0ABV3DCB9</accession>
<dbReference type="RefSeq" id="WP_358350797.1">
    <property type="nucleotide sequence ID" value="NZ_JBEZFP010000013.1"/>
</dbReference>
<dbReference type="InterPro" id="IPR011008">
    <property type="entry name" value="Dimeric_a/b-barrel"/>
</dbReference>
<protein>
    <submittedName>
        <fullName evidence="2">Lrp/AsnC ligand binding domain-containing protein</fullName>
    </submittedName>
</protein>
<proteinExistence type="predicted"/>
<evidence type="ECO:0000313" key="2">
    <source>
        <dbReference type="EMBL" id="MEU8133398.1"/>
    </source>
</evidence>
<feature type="domain" description="Transcription regulator AsnC/Lrp ligand binding" evidence="1">
    <location>
        <begin position="6"/>
        <end position="77"/>
    </location>
</feature>
<dbReference type="PANTHER" id="PTHR30154:SF34">
    <property type="entry name" value="TRANSCRIPTIONAL REGULATOR AZLB"/>
    <property type="match status" value="1"/>
</dbReference>
<reference evidence="2 3" key="1">
    <citation type="submission" date="2024-06" db="EMBL/GenBank/DDBJ databases">
        <title>The Natural Products Discovery Center: Release of the First 8490 Sequenced Strains for Exploring Actinobacteria Biosynthetic Diversity.</title>
        <authorList>
            <person name="Kalkreuter E."/>
            <person name="Kautsar S.A."/>
            <person name="Yang D."/>
            <person name="Bader C.D."/>
            <person name="Teijaro C.N."/>
            <person name="Fluegel L."/>
            <person name="Davis C.M."/>
            <person name="Simpson J.R."/>
            <person name="Lauterbach L."/>
            <person name="Steele A.D."/>
            <person name="Gui C."/>
            <person name="Meng S."/>
            <person name="Li G."/>
            <person name="Viehrig K."/>
            <person name="Ye F."/>
            <person name="Su P."/>
            <person name="Kiefer A.F."/>
            <person name="Nichols A."/>
            <person name="Cepeda A.J."/>
            <person name="Yan W."/>
            <person name="Fan B."/>
            <person name="Jiang Y."/>
            <person name="Adhikari A."/>
            <person name="Zheng C.-J."/>
            <person name="Schuster L."/>
            <person name="Cowan T.M."/>
            <person name="Smanski M.J."/>
            <person name="Chevrette M.G."/>
            <person name="De Carvalho L.P.S."/>
            <person name="Shen B."/>
        </authorList>
    </citation>
    <scope>NUCLEOTIDE SEQUENCE [LARGE SCALE GENOMIC DNA]</scope>
    <source>
        <strain evidence="2 3">NPDC048946</strain>
    </source>
</reference>
<dbReference type="Pfam" id="PF01037">
    <property type="entry name" value="AsnC_trans_reg"/>
    <property type="match status" value="1"/>
</dbReference>
<organism evidence="2 3">
    <name type="scientific">Streptodolium elevatio</name>
    <dbReference type="NCBI Taxonomy" id="3157996"/>
    <lineage>
        <taxon>Bacteria</taxon>
        <taxon>Bacillati</taxon>
        <taxon>Actinomycetota</taxon>
        <taxon>Actinomycetes</taxon>
        <taxon>Kitasatosporales</taxon>
        <taxon>Streptomycetaceae</taxon>
        <taxon>Streptodolium</taxon>
    </lineage>
</organism>
<dbReference type="InterPro" id="IPR019887">
    <property type="entry name" value="Tscrpt_reg_AsnC/Lrp_C"/>
</dbReference>
<dbReference type="EMBL" id="JBEZFP010000013">
    <property type="protein sequence ID" value="MEU8133398.1"/>
    <property type="molecule type" value="Genomic_DNA"/>
</dbReference>
<sequence length="95" mass="10312">MITAIVHVKAAVDRIPEIAEAITAIDAVSEVYSVTGEFDLVAMVRVREHDELADVIPGRLNKVPGVLHTATHIAFRTYSKHDLEAAFAIGLDDGF</sequence>
<dbReference type="PANTHER" id="PTHR30154">
    <property type="entry name" value="LEUCINE-RESPONSIVE REGULATORY PROTEIN"/>
    <property type="match status" value="1"/>
</dbReference>
<name>A0ABV3DCB9_9ACTN</name>
<evidence type="ECO:0000313" key="3">
    <source>
        <dbReference type="Proteomes" id="UP001551482"/>
    </source>
</evidence>
<dbReference type="Proteomes" id="UP001551482">
    <property type="component" value="Unassembled WGS sequence"/>
</dbReference>
<gene>
    <name evidence="2" type="ORF">AB0C36_07815</name>
</gene>
<dbReference type="Gene3D" id="3.30.70.920">
    <property type="match status" value="1"/>
</dbReference>